<evidence type="ECO:0000313" key="2">
    <source>
        <dbReference type="EMBL" id="KAG1893878.1"/>
    </source>
</evidence>
<dbReference type="RefSeq" id="XP_041219454.1">
    <property type="nucleotide sequence ID" value="XM_041368207.1"/>
</dbReference>
<organism evidence="2 3">
    <name type="scientific">Suillus fuscotomentosus</name>
    <dbReference type="NCBI Taxonomy" id="1912939"/>
    <lineage>
        <taxon>Eukaryota</taxon>
        <taxon>Fungi</taxon>
        <taxon>Dikarya</taxon>
        <taxon>Basidiomycota</taxon>
        <taxon>Agaricomycotina</taxon>
        <taxon>Agaricomycetes</taxon>
        <taxon>Agaricomycetidae</taxon>
        <taxon>Boletales</taxon>
        <taxon>Suillineae</taxon>
        <taxon>Suillaceae</taxon>
        <taxon>Suillus</taxon>
    </lineage>
</organism>
<evidence type="ECO:0000256" key="1">
    <source>
        <dbReference type="SAM" id="MobiDB-lite"/>
    </source>
</evidence>
<name>A0AAD4HEQ8_9AGAM</name>
<feature type="compositionally biased region" description="Polar residues" evidence="1">
    <location>
        <begin position="76"/>
        <end position="87"/>
    </location>
</feature>
<reference evidence="2" key="1">
    <citation type="journal article" date="2020" name="New Phytol.">
        <title>Comparative genomics reveals dynamic genome evolution in host specialist ectomycorrhizal fungi.</title>
        <authorList>
            <person name="Lofgren L.A."/>
            <person name="Nguyen N.H."/>
            <person name="Vilgalys R."/>
            <person name="Ruytinx J."/>
            <person name="Liao H.L."/>
            <person name="Branco S."/>
            <person name="Kuo A."/>
            <person name="LaButti K."/>
            <person name="Lipzen A."/>
            <person name="Andreopoulos W."/>
            <person name="Pangilinan J."/>
            <person name="Riley R."/>
            <person name="Hundley H."/>
            <person name="Na H."/>
            <person name="Barry K."/>
            <person name="Grigoriev I.V."/>
            <person name="Stajich J.E."/>
            <person name="Kennedy P.G."/>
        </authorList>
    </citation>
    <scope>NUCLEOTIDE SEQUENCE</scope>
    <source>
        <strain evidence="2">FC203</strain>
    </source>
</reference>
<feature type="region of interest" description="Disordered" evidence="1">
    <location>
        <begin position="1"/>
        <end position="113"/>
    </location>
</feature>
<protein>
    <submittedName>
        <fullName evidence="2">Uncharacterized protein</fullName>
    </submittedName>
</protein>
<feature type="compositionally biased region" description="Polar residues" evidence="1">
    <location>
        <begin position="95"/>
        <end position="108"/>
    </location>
</feature>
<comment type="caution">
    <text evidence="2">The sequence shown here is derived from an EMBL/GenBank/DDBJ whole genome shotgun (WGS) entry which is preliminary data.</text>
</comment>
<accession>A0AAD4HEQ8</accession>
<proteinExistence type="predicted"/>
<dbReference type="AlphaFoldDB" id="A0AAD4HEQ8"/>
<gene>
    <name evidence="2" type="ORF">F5891DRAFT_1195908</name>
</gene>
<keyword evidence="3" id="KW-1185">Reference proteome</keyword>
<dbReference type="GeneID" id="64662505"/>
<evidence type="ECO:0000313" key="3">
    <source>
        <dbReference type="Proteomes" id="UP001195769"/>
    </source>
</evidence>
<sequence length="296" mass="33396">MDLAAAASYDEKPTSSQVLPPYPYMPTTLQASRDKLKLYSPSNSPPSSPPSIGISGIDDSELGSMASEDEDDNFPVTPNSKRSQASGKQRAADTSGFQYSYQEPTRNSESNRHTNLYHPYRHRRPFSGERNDRAEHILRRHSCNQYSEGMSTKDQEALLTHVKNMSKHSFHCAIHYKEAVRETLRMEYLYRGWLLETSRRLNVFDKSLHHETDLELGKAEQELQWLVHVLVGQTEPLHAAATHQDPGVHLEYLTAARDGTRRALDHADAEIAVLKQFPIGDSDDKSEAIRVTAVPV</sequence>
<dbReference type="EMBL" id="JABBWK010000089">
    <property type="protein sequence ID" value="KAG1893878.1"/>
    <property type="molecule type" value="Genomic_DNA"/>
</dbReference>
<dbReference type="Proteomes" id="UP001195769">
    <property type="component" value="Unassembled WGS sequence"/>
</dbReference>